<reference evidence="2" key="1">
    <citation type="journal article" date="2021" name="PeerJ">
        <title>Extensive microbial diversity within the chicken gut microbiome revealed by metagenomics and culture.</title>
        <authorList>
            <person name="Gilroy R."/>
            <person name="Ravi A."/>
            <person name="Getino M."/>
            <person name="Pursley I."/>
            <person name="Horton D.L."/>
            <person name="Alikhan N.F."/>
            <person name="Baker D."/>
            <person name="Gharbi K."/>
            <person name="Hall N."/>
            <person name="Watson M."/>
            <person name="Adriaenssens E.M."/>
            <person name="Foster-Nyarko E."/>
            <person name="Jarju S."/>
            <person name="Secka A."/>
            <person name="Antonio M."/>
            <person name="Oren A."/>
            <person name="Chaudhuri R.R."/>
            <person name="La Ragione R."/>
            <person name="Hildebrand F."/>
            <person name="Pallen M.J."/>
        </authorList>
    </citation>
    <scope>NUCLEOTIDE SEQUENCE</scope>
    <source>
        <strain evidence="2">ChiGjej1B1-1692</strain>
    </source>
</reference>
<evidence type="ECO:0000313" key="2">
    <source>
        <dbReference type="EMBL" id="HJC38326.1"/>
    </source>
</evidence>
<gene>
    <name evidence="2" type="ORF">H9757_04600</name>
</gene>
<dbReference type="Proteomes" id="UP000823894">
    <property type="component" value="Unassembled WGS sequence"/>
</dbReference>
<sequence>MYIRKNFLNGLVLAAGIIILTALTVLYCFAEIRIPAWCYAAGWLSCLYGMLTCTRRIGE</sequence>
<proteinExistence type="predicted"/>
<protein>
    <submittedName>
        <fullName evidence="2">Uncharacterized protein</fullName>
    </submittedName>
</protein>
<accession>A0A9D2SY20</accession>
<reference evidence="2" key="2">
    <citation type="submission" date="2021-04" db="EMBL/GenBank/DDBJ databases">
        <authorList>
            <person name="Gilroy R."/>
        </authorList>
    </citation>
    <scope>NUCLEOTIDE SEQUENCE</scope>
    <source>
        <strain evidence="2">ChiGjej1B1-1692</strain>
    </source>
</reference>
<evidence type="ECO:0000256" key="1">
    <source>
        <dbReference type="SAM" id="Phobius"/>
    </source>
</evidence>
<dbReference type="AlphaFoldDB" id="A0A9D2SY20"/>
<feature type="transmembrane region" description="Helical" evidence="1">
    <location>
        <begin position="34"/>
        <end position="53"/>
    </location>
</feature>
<comment type="caution">
    <text evidence="2">The sequence shown here is derived from an EMBL/GenBank/DDBJ whole genome shotgun (WGS) entry which is preliminary data.</text>
</comment>
<feature type="transmembrane region" description="Helical" evidence="1">
    <location>
        <begin position="7"/>
        <end position="28"/>
    </location>
</feature>
<evidence type="ECO:0000313" key="3">
    <source>
        <dbReference type="Proteomes" id="UP000823894"/>
    </source>
</evidence>
<keyword evidence="1" id="KW-0812">Transmembrane</keyword>
<organism evidence="2 3">
    <name type="scientific">Candidatus Mediterraneibacter faecigallinarum</name>
    <dbReference type="NCBI Taxonomy" id="2838669"/>
    <lineage>
        <taxon>Bacteria</taxon>
        <taxon>Bacillati</taxon>
        <taxon>Bacillota</taxon>
        <taxon>Clostridia</taxon>
        <taxon>Lachnospirales</taxon>
        <taxon>Lachnospiraceae</taxon>
        <taxon>Mediterraneibacter</taxon>
    </lineage>
</organism>
<keyword evidence="1" id="KW-1133">Transmembrane helix</keyword>
<name>A0A9D2SY20_9FIRM</name>
<dbReference type="EMBL" id="DWWK01000060">
    <property type="protein sequence ID" value="HJC38326.1"/>
    <property type="molecule type" value="Genomic_DNA"/>
</dbReference>
<keyword evidence="1" id="KW-0472">Membrane</keyword>